<dbReference type="EMBL" id="JAFICZ010000001">
    <property type="protein sequence ID" value="MBP1295739.1"/>
    <property type="molecule type" value="Genomic_DNA"/>
</dbReference>
<evidence type="ECO:0000256" key="4">
    <source>
        <dbReference type="ARBA" id="ARBA00023125"/>
    </source>
</evidence>
<dbReference type="CDD" id="cd08414">
    <property type="entry name" value="PBP2_LTTR_aromatics_like"/>
    <property type="match status" value="1"/>
</dbReference>
<dbReference type="Pfam" id="PF00126">
    <property type="entry name" value="HTH_1"/>
    <property type="match status" value="1"/>
</dbReference>
<dbReference type="Proteomes" id="UP000673383">
    <property type="component" value="Unassembled WGS sequence"/>
</dbReference>
<dbReference type="GO" id="GO:0003700">
    <property type="term" value="F:DNA-binding transcription factor activity"/>
    <property type="evidence" value="ECO:0007669"/>
    <property type="project" value="InterPro"/>
</dbReference>
<evidence type="ECO:0000313" key="8">
    <source>
        <dbReference type="Proteomes" id="UP000673383"/>
    </source>
</evidence>
<dbReference type="InterPro" id="IPR036388">
    <property type="entry name" value="WH-like_DNA-bd_sf"/>
</dbReference>
<evidence type="ECO:0000256" key="5">
    <source>
        <dbReference type="ARBA" id="ARBA00023163"/>
    </source>
</evidence>
<sequence length="309" mass="34355">MRVVELKHLRSAVLAHNHGSFRKASDQVTVRHSTFSRSIAELERHIGITLFVRSRKGVQATVAGNRFLDRASTLLKQIDALLESANEAPDRSTDRLSLGLCTSSSARNLQSILADGRQTEISIVEKPLQELYERLRSRTVDIIIVPEMLRPPPGAEARALWHERVLVALPRKHALAEHQKVHWADLIDHTIILGRSEPVNGLEALLRSELATYRISPNIQRHDASQQLIYSLVAMGLGASLIPEFDIGAVGDDVVCLELHNSEGPIRMRACARWLPENDRPAVARFLSLLAERYPPPLTGANGQDAVFL</sequence>
<organism evidence="7 8">
    <name type="scientific">Bradyrhizobium elkanii</name>
    <dbReference type="NCBI Taxonomy" id="29448"/>
    <lineage>
        <taxon>Bacteria</taxon>
        <taxon>Pseudomonadati</taxon>
        <taxon>Pseudomonadota</taxon>
        <taxon>Alphaproteobacteria</taxon>
        <taxon>Hyphomicrobiales</taxon>
        <taxon>Nitrobacteraceae</taxon>
        <taxon>Bradyrhizobium</taxon>
    </lineage>
</organism>
<comment type="caution">
    <text evidence="7">The sequence shown here is derived from an EMBL/GenBank/DDBJ whole genome shotgun (WGS) entry which is preliminary data.</text>
</comment>
<name>A0A8I1YBY6_BRAEL</name>
<dbReference type="SUPFAM" id="SSF46785">
    <property type="entry name" value="Winged helix' DNA-binding domain"/>
    <property type="match status" value="1"/>
</dbReference>
<dbReference type="Gene3D" id="3.40.190.10">
    <property type="entry name" value="Periplasmic binding protein-like II"/>
    <property type="match status" value="2"/>
</dbReference>
<keyword evidence="5" id="KW-0804">Transcription</keyword>
<dbReference type="AlphaFoldDB" id="A0A8I1YBY6"/>
<evidence type="ECO:0000313" key="7">
    <source>
        <dbReference type="EMBL" id="MBP1295739.1"/>
    </source>
</evidence>
<protein>
    <submittedName>
        <fullName evidence="7">DNA-binding transcriptional LysR family regulator</fullName>
    </submittedName>
</protein>
<feature type="domain" description="HTH lysR-type" evidence="6">
    <location>
        <begin position="4"/>
        <end position="61"/>
    </location>
</feature>
<dbReference type="PROSITE" id="PS50931">
    <property type="entry name" value="HTH_LYSR"/>
    <property type="match status" value="1"/>
</dbReference>
<accession>A0A8I1YBY6</accession>
<comment type="similarity">
    <text evidence="2">Belongs to the LysR transcriptional regulatory family.</text>
</comment>
<keyword evidence="3" id="KW-0805">Transcription regulation</keyword>
<dbReference type="GO" id="GO:0003677">
    <property type="term" value="F:DNA binding"/>
    <property type="evidence" value="ECO:0007669"/>
    <property type="project" value="UniProtKB-KW"/>
</dbReference>
<dbReference type="Pfam" id="PF03466">
    <property type="entry name" value="LysR_substrate"/>
    <property type="match status" value="1"/>
</dbReference>
<dbReference type="InterPro" id="IPR005119">
    <property type="entry name" value="LysR_subst-bd"/>
</dbReference>
<evidence type="ECO:0000259" key="6">
    <source>
        <dbReference type="PROSITE" id="PS50931"/>
    </source>
</evidence>
<evidence type="ECO:0000256" key="1">
    <source>
        <dbReference type="ARBA" id="ARBA00003502"/>
    </source>
</evidence>
<dbReference type="InterPro" id="IPR000847">
    <property type="entry name" value="LysR_HTH_N"/>
</dbReference>
<dbReference type="RefSeq" id="WP_172647582.1">
    <property type="nucleotide sequence ID" value="NZ_JAFICZ010000001.1"/>
</dbReference>
<gene>
    <name evidence="7" type="ORF">JOH49_005492</name>
</gene>
<dbReference type="SUPFAM" id="SSF53850">
    <property type="entry name" value="Periplasmic binding protein-like II"/>
    <property type="match status" value="1"/>
</dbReference>
<dbReference type="PANTHER" id="PTHR30346:SF0">
    <property type="entry name" value="HCA OPERON TRANSCRIPTIONAL ACTIVATOR HCAR"/>
    <property type="match status" value="1"/>
</dbReference>
<evidence type="ECO:0000256" key="2">
    <source>
        <dbReference type="ARBA" id="ARBA00009437"/>
    </source>
</evidence>
<keyword evidence="4 7" id="KW-0238">DNA-binding</keyword>
<proteinExistence type="inferred from homology"/>
<evidence type="ECO:0000256" key="3">
    <source>
        <dbReference type="ARBA" id="ARBA00023015"/>
    </source>
</evidence>
<reference evidence="7" key="1">
    <citation type="submission" date="2021-02" db="EMBL/GenBank/DDBJ databases">
        <title>Genomic Encyclopedia of Type Strains, Phase IV (KMG-V): Genome sequencing to study the core and pangenomes of soil and plant-associated prokaryotes.</title>
        <authorList>
            <person name="Whitman W."/>
        </authorList>
    </citation>
    <scope>NUCLEOTIDE SEQUENCE</scope>
    <source>
        <strain evidence="7">USDA 406</strain>
    </source>
</reference>
<dbReference type="Gene3D" id="1.10.10.10">
    <property type="entry name" value="Winged helix-like DNA-binding domain superfamily/Winged helix DNA-binding domain"/>
    <property type="match status" value="1"/>
</dbReference>
<comment type="function">
    <text evidence="1">NodD regulates the expression of the nodABCFE genes which encode other nodulation proteins. NodD is also a negative regulator of its own expression. Binds flavonoids as inducers.</text>
</comment>
<dbReference type="InterPro" id="IPR036390">
    <property type="entry name" value="WH_DNA-bd_sf"/>
</dbReference>
<dbReference type="GO" id="GO:0032993">
    <property type="term" value="C:protein-DNA complex"/>
    <property type="evidence" value="ECO:0007669"/>
    <property type="project" value="TreeGrafter"/>
</dbReference>
<dbReference type="PANTHER" id="PTHR30346">
    <property type="entry name" value="TRANSCRIPTIONAL DUAL REGULATOR HCAR-RELATED"/>
    <property type="match status" value="1"/>
</dbReference>